<reference evidence="15 16" key="1">
    <citation type="journal article" date="2019" name="Sci. Rep.">
        <title>Comparative genomics of chytrid fungi reveal insights into the obligate biotrophic and pathogenic lifestyle of Synchytrium endobioticum.</title>
        <authorList>
            <person name="van de Vossenberg B.T.L.H."/>
            <person name="Warris S."/>
            <person name="Nguyen H.D.T."/>
            <person name="van Gent-Pelzer M.P.E."/>
            <person name="Joly D.L."/>
            <person name="van de Geest H.C."/>
            <person name="Bonants P.J.M."/>
            <person name="Smith D.S."/>
            <person name="Levesque C.A."/>
            <person name="van der Lee T.A.J."/>
        </authorList>
    </citation>
    <scope>NUCLEOTIDE SEQUENCE [LARGE SCALE GENOMIC DNA]</scope>
    <source>
        <strain evidence="15 16">CBS 675.73</strain>
    </source>
</reference>
<evidence type="ECO:0000256" key="3">
    <source>
        <dbReference type="ARBA" id="ARBA00022692"/>
    </source>
</evidence>
<feature type="region of interest" description="Disordered" evidence="12">
    <location>
        <begin position="2696"/>
        <end position="2723"/>
    </location>
</feature>
<feature type="compositionally biased region" description="Low complexity" evidence="12">
    <location>
        <begin position="64"/>
        <end position="76"/>
    </location>
</feature>
<keyword evidence="2" id="KW-0813">Transport</keyword>
<dbReference type="PANTHER" id="PTHR13715:SF99">
    <property type="entry name" value="INOSITOL 1,4,5-TRISPHOSPHATE RECEPTOR-LIKE PROTEIN A"/>
    <property type="match status" value="1"/>
</dbReference>
<dbReference type="InterPro" id="IPR035910">
    <property type="entry name" value="RyR/IP3R_RIH_dom_sf"/>
</dbReference>
<dbReference type="Gene3D" id="2.80.10.50">
    <property type="match status" value="2"/>
</dbReference>
<comment type="caution">
    <text evidence="15">The sequence shown here is derived from an EMBL/GenBank/DDBJ whole genome shotgun (WGS) entry which is preliminary data.</text>
</comment>
<evidence type="ECO:0000256" key="4">
    <source>
        <dbReference type="ARBA" id="ARBA00022737"/>
    </source>
</evidence>
<feature type="transmembrane region" description="Helical" evidence="13">
    <location>
        <begin position="2924"/>
        <end position="2949"/>
    </location>
</feature>
<evidence type="ECO:0000256" key="8">
    <source>
        <dbReference type="ARBA" id="ARBA00023170"/>
    </source>
</evidence>
<dbReference type="InterPro" id="IPR016024">
    <property type="entry name" value="ARM-type_fold"/>
</dbReference>
<dbReference type="Gene3D" id="1.25.10.30">
    <property type="entry name" value="IP3 receptor type 1 binding core, RIH domain"/>
    <property type="match status" value="1"/>
</dbReference>
<dbReference type="SUPFAM" id="SSF82109">
    <property type="entry name" value="MIR domain"/>
    <property type="match status" value="1"/>
</dbReference>
<keyword evidence="3 13" id="KW-0812">Transmembrane</keyword>
<evidence type="ECO:0000256" key="12">
    <source>
        <dbReference type="SAM" id="MobiDB-lite"/>
    </source>
</evidence>
<feature type="compositionally biased region" description="Basic residues" evidence="12">
    <location>
        <begin position="961"/>
        <end position="972"/>
    </location>
</feature>
<name>A0A507FK04_9FUNG</name>
<evidence type="ECO:0000256" key="11">
    <source>
        <dbReference type="SAM" id="Coils"/>
    </source>
</evidence>
<dbReference type="GO" id="GO:0005262">
    <property type="term" value="F:calcium channel activity"/>
    <property type="evidence" value="ECO:0007669"/>
    <property type="project" value="InterPro"/>
</dbReference>
<dbReference type="InterPro" id="IPR036300">
    <property type="entry name" value="MIR_dom_sf"/>
</dbReference>
<evidence type="ECO:0000256" key="2">
    <source>
        <dbReference type="ARBA" id="ARBA00022448"/>
    </source>
</evidence>
<dbReference type="InterPro" id="IPR013662">
    <property type="entry name" value="RIH_assoc-dom"/>
</dbReference>
<keyword evidence="4" id="KW-0677">Repeat</keyword>
<feature type="region of interest" description="Disordered" evidence="12">
    <location>
        <begin position="952"/>
        <end position="977"/>
    </location>
</feature>
<evidence type="ECO:0000256" key="5">
    <source>
        <dbReference type="ARBA" id="ARBA00022989"/>
    </source>
</evidence>
<feature type="region of interest" description="Disordered" evidence="12">
    <location>
        <begin position="1685"/>
        <end position="1719"/>
    </location>
</feature>
<dbReference type="InterPro" id="IPR005821">
    <property type="entry name" value="Ion_trans_dom"/>
</dbReference>
<feature type="region of interest" description="Disordered" evidence="12">
    <location>
        <begin position="2386"/>
        <end position="2414"/>
    </location>
</feature>
<keyword evidence="11" id="KW-0175">Coiled coil</keyword>
<dbReference type="CDD" id="cd23280">
    <property type="entry name" value="beta-trefoil_MIR_itr-1-like"/>
    <property type="match status" value="1"/>
</dbReference>
<evidence type="ECO:0000256" key="13">
    <source>
        <dbReference type="SAM" id="Phobius"/>
    </source>
</evidence>
<dbReference type="Pfam" id="PF01365">
    <property type="entry name" value="RYDR_ITPR"/>
    <property type="match status" value="1"/>
</dbReference>
<evidence type="ECO:0000256" key="1">
    <source>
        <dbReference type="ARBA" id="ARBA00004127"/>
    </source>
</evidence>
<dbReference type="Pfam" id="PF00520">
    <property type="entry name" value="Ion_trans"/>
    <property type="match status" value="1"/>
</dbReference>
<evidence type="ECO:0000313" key="16">
    <source>
        <dbReference type="Proteomes" id="UP000320333"/>
    </source>
</evidence>
<feature type="compositionally biased region" description="Polar residues" evidence="12">
    <location>
        <begin position="2391"/>
        <end position="2408"/>
    </location>
</feature>
<feature type="region of interest" description="Disordered" evidence="12">
    <location>
        <begin position="256"/>
        <end position="284"/>
    </location>
</feature>
<evidence type="ECO:0000313" key="15">
    <source>
        <dbReference type="EMBL" id="TPX76050.1"/>
    </source>
</evidence>
<sequence>MNFLKKKERRDSDDASDDEAQQHRDRDRDKSVSPTTATIFERMSGRPLLTFRASVENKDRERSTSSTSSKSVSSSKRGQSLPRDSESMQGTSVPDSEQSSLSSHTTSTALINEPIPELRSTLGTGSDHSFIPSFTSSAIGLPSPLSAQPYQEVPAVPASLSPPPAKKESLAPPTSPRLEKSTIQPISNMKFKGKSRAISPPETSPSNDSAPCSTLPGLGMLPQGMQLPKPPPAPKGTSVSLNDAFKKSPLSDKKVFGSFITPQQSSSKKPAKMLPQNTTTPPDRFLQLGDELVLMSEQNRMLFSDGQVKKRAFVLENWAPRAATSGDLMKCVYRIEPQMVYRDSKVYRQSIECDVDDDLFYNGLLQRAAIPKDGEDPARVESLKQAAILEARNNEVDFLRLRGQTVIYGSIVQLYNIHTRRYLSVNSRETCHHEPTAMPIEMERELRRECLFRILPKFRIRVDGEPVRCGDVMVFKSVATEAYLNSAKFKLLNDTAMINIACQPIGYPVDEPPSSPTLDIREACASVQPHGWTMRLFRAAQNADYHPLLQPVISPTAVGVTGNPQNPLSALGIPFPATTSTITPTVPTTLSTTSNRTIQGGKFICLYHKEKGGYLACPPLIKLAEATFQAGGLDEQKVQLHEYHFDPLNPQDGSSCLSMWQIENAADCLSGEAIQWGSPVRLRHAANNMYLAVRKNFELSTEEGDDSSGLLVELVPASRDKNSEKLGARKQTGSDETLENDATVFVFGQVNTETMPVISSGAFLRIQHYATSAWLHPTLAEKMEKPFKSRKGMSVATRPDFIVATTENHMDDYFAVSIAEQDLVDKFNFVHSYLPWILQFVIRERQGCEATSAQYPIRTREDRTFRMILTSLIYFCTKSNTMDPFKREGTPILLHQTLLRETSIVDILLRFLTIPFDAGERFKLQVALHELQSGHPCEIEPMQNRHIEITDAADSPNGTRTRGKPIRGRSRSVQRSAVSPRDTAVHYRVIQSNNTFSIDGTGQEATVSAAEIKRGDHEILARLFRHIYRVLKQFLLGSEHTNQSHVAENFMTISSHIDLNIGAADTLMQLIDGNPSIVQKISDVQIESFISLLARDRNPSYVSFLIAMCYCDGISMPAHQLTIATKLLAVTAAEAAGQDSTGTKLVKDDLLPTHLFRTRVSASNSLEVLPATERLFRKWIPLEELCIKTKTEPQQKLVMAAPGSGASRRRTMSGNKLKGLTSSAVDHSLNKKSIPQRAAVAEYFEATLKLYRALCLGQNSKVIQLLTTVWSIISLEECYVGVCNDNLPDTVRALYGDLIRVVFIDRFPITPLISDYVFPIESIQSHPTFTEILKRAQQNDGSSEYAILTQLPAWASTFLATQSKQVAQHVSANQFVLSILKLTKALVNFGFVNDEKSIKDLFRILMTILDGKTDSRDDDMASSSEKEKSGWWTAERFEFNEWNQPIIQSKIEICLIMEQLVQLRLEMRTYLFLHYWYDFFRPGGKQSSSESKTDIACGYSNIQTLLATIMDETAYFRLRDVLSPILLELLRYESPKLKQCAVRLLHRMFASVEEIIDISRTCILLNDEPHINTYHWIQHQLSIFTESGVGTAVASESIKDTILGGIDFQAASKMMTLLENLAHLCVLGTVTTGPTASDTVISGVNSDEQLNKPDSVNQVVIRNLGIHKWVFALLKNRLAHAVAKSVRPSDAKKSGGSSDHSADSRLSSEPLDAGASSDSLVLPDQRSIETLQSPLKVVQSGILKSVFEFLFRFADGNPTHQGLIIENIELLLDCTNPRLSGATEEISFTCVEYLGYFLQQSPDICVKLTDQHILQILELSRGNRWEYIRLLKCLVRADGKILKRNQGMVLKNLLENRKTYLDLNQLLSMFKRDLAEHLKSLQINGDGLDNGIMSLESRVTDVLRSHSRLNSANQSYGSNLELAAALKPISRKSTEKREEAAPLVPIEYFEQVISLLAECCEDGNYMMQLMCQTILSVNEILTMLNSTLATIPLKNSLACLLVTAFIEAAGEEDNEKHPERIHKDARSWRFLELITNHVSECKNELRAKRPIDKDAEAFLFGGIVKFITSFFSHFQQSTSFQNSESHAAIEQLVDDLTDLAHYSRSQKKKCDLLVGALRAIADAGFEGHKYNGSEYDHWRIGDRLQSQSPPGSFELSGEYLENKNVFAVNEGVMDLLNRIAQDPAIKSMSANEFRMLAAKFELPLDKKPSSPEFISMCSPTKSIIQYLEESANGTSVQTQAPKRGQRKRRIKTSKTRDDVKYDIKTLKILEALITEQIKNVESVDRSRHPDKWLKAEALKVLAQKLLNNLGCTLMAEKLLTSDRVGVFSASLRVLIVLLDGGNREIQNTLENYWLGTREERFFYCVHETMKKYTVQVREIKELQDIHHSNPESDGTAQNEGASEPTTLKPTIPGQGTPFGSHSSIMVSSGISDSKNSLLSVSEYEVDAPSVAGSGGSEDGEYSAIRSVMRLLQLLVEGHNFRIQEYMRIQPDNIKTFNLIRDVVDFLHAAVAVHDAQVIPLMIQVFDTLIDLSQGSTQNQVIIFQAKIVQAINYILVSDYKFCSEDQVVELKGKSALCLLSLLEDDADDDTRAVFKQMALTVDLQGLLKNLDNAHNLVSKEEEERRQRVRAELKAMANRETIVKATQYAFAVTLELVQIITQEALDEWKVTWRPRVHAMLKIIWCRFNLKASTVSNDETESLAKTKSEPSLPTVPENPSDCQSNRGGFLANLKQEIYTQEGESESETEENESSPKEMGFIYSMLIATLLPYMTPDSRSKCERNLAFNSFNNKTGRIEIVRELNNAVEKRLYTVLFPIPDICFHLRSYTKDRFLWMRKRNTPQEKVEDFVNQSQDIIYEIRNQSLVEENIWLKKLAKGHSYWWRSAYILTLLINVGNMFCMVAPTGNLDHDDFSKCPAFVDHGRTFLGLIQIFFWILSSSEFMVTQLPLLINRRRIQQLINENSKIKQDNEQRAWEGGEKIELKSVQELQSTELKTVDLFRGFFYEPKAFYHAAMVLLAVLGLQYPSLYAVHLLDFMYRDAVLHGVIASVTMNWSSLSKTVLLGVIIIYIYSVIGFVFFRHAFNEQQGLHCQSLFSCFLTVLSYGLRSGGGIGELLEVPVDPKKEYYGARVVLDLTFFLIVIVFLLNVVFGIIFDTFGQLREERKDINDDLRNQCYICSINASEFQRHSAGFEHHIKKEHNIWHYLFFLVHLDLKDKTEYTSHETFISESLAKNDLAFFPINRAIALKNREESDNVAQQMQSLETNMAWLMDGFNSVRAQVLLQTESMVREVTVNGNGRLDTRASRMNLALGTALAAAKMSRNKSSKRAEN</sequence>
<dbReference type="Pfam" id="PF02815">
    <property type="entry name" value="MIR"/>
    <property type="match status" value="1"/>
</dbReference>
<keyword evidence="6" id="KW-0406">Ion transport</keyword>
<dbReference type="SUPFAM" id="SSF100909">
    <property type="entry name" value="IP3 receptor type 1 binding core, domain 2"/>
    <property type="match status" value="1"/>
</dbReference>
<dbReference type="InterPro" id="IPR014821">
    <property type="entry name" value="Ins145_P3_rcpt"/>
</dbReference>
<feature type="transmembrane region" description="Helical" evidence="13">
    <location>
        <begin position="3059"/>
        <end position="3077"/>
    </location>
</feature>
<dbReference type="STRING" id="246404.A0A507FK04"/>
<dbReference type="EMBL" id="QEAP01000059">
    <property type="protein sequence ID" value="TPX76050.1"/>
    <property type="molecule type" value="Genomic_DNA"/>
</dbReference>
<evidence type="ECO:0000259" key="14">
    <source>
        <dbReference type="SMART" id="SM00472"/>
    </source>
</evidence>
<dbReference type="Proteomes" id="UP000320333">
    <property type="component" value="Unassembled WGS sequence"/>
</dbReference>
<feature type="transmembrane region" description="Helical" evidence="13">
    <location>
        <begin position="3007"/>
        <end position="3026"/>
    </location>
</feature>
<dbReference type="SUPFAM" id="SSF48371">
    <property type="entry name" value="ARM repeat"/>
    <property type="match status" value="1"/>
</dbReference>
<keyword evidence="16" id="KW-1185">Reference proteome</keyword>
<evidence type="ECO:0000256" key="9">
    <source>
        <dbReference type="ARBA" id="ARBA00023286"/>
    </source>
</evidence>
<keyword evidence="8" id="KW-0675">Receptor</keyword>
<dbReference type="GO" id="GO:0016020">
    <property type="term" value="C:membrane"/>
    <property type="evidence" value="ECO:0007669"/>
    <property type="project" value="InterPro"/>
</dbReference>
<dbReference type="SMART" id="SM00472">
    <property type="entry name" value="MIR"/>
    <property type="match status" value="3"/>
</dbReference>
<dbReference type="InterPro" id="IPR016093">
    <property type="entry name" value="MIR_motif"/>
</dbReference>
<feature type="transmembrane region" description="Helical" evidence="13">
    <location>
        <begin position="3125"/>
        <end position="3152"/>
    </location>
</feature>
<feature type="domain" description="MIR" evidence="14">
    <location>
        <begin position="403"/>
        <end position="457"/>
    </location>
</feature>
<feature type="compositionally biased region" description="Basic and acidic residues" evidence="12">
    <location>
        <begin position="20"/>
        <end position="31"/>
    </location>
</feature>
<gene>
    <name evidence="15" type="ORF">CcCBS67573_g02688</name>
</gene>
<dbReference type="Pfam" id="PF08709">
    <property type="entry name" value="Ins145_P3_rec"/>
    <property type="match status" value="1"/>
</dbReference>
<accession>A0A507FK04</accession>
<organism evidence="15 16">
    <name type="scientific">Chytriomyces confervae</name>
    <dbReference type="NCBI Taxonomy" id="246404"/>
    <lineage>
        <taxon>Eukaryota</taxon>
        <taxon>Fungi</taxon>
        <taxon>Fungi incertae sedis</taxon>
        <taxon>Chytridiomycota</taxon>
        <taxon>Chytridiomycota incertae sedis</taxon>
        <taxon>Chytridiomycetes</taxon>
        <taxon>Chytridiales</taxon>
        <taxon>Chytriomycetaceae</taxon>
        <taxon>Chytriomyces</taxon>
    </lineage>
</organism>
<feature type="coiled-coil region" evidence="11">
    <location>
        <begin position="2603"/>
        <end position="2638"/>
    </location>
</feature>
<keyword evidence="9" id="KW-1071">Ligand-gated ion channel</keyword>
<dbReference type="Gene3D" id="1.10.287.70">
    <property type="match status" value="1"/>
</dbReference>
<evidence type="ECO:0000256" key="7">
    <source>
        <dbReference type="ARBA" id="ARBA00023136"/>
    </source>
</evidence>
<keyword evidence="10" id="KW-0407">Ion channel</keyword>
<feature type="domain" description="MIR" evidence="14">
    <location>
        <begin position="464"/>
        <end position="537"/>
    </location>
</feature>
<keyword evidence="5 13" id="KW-1133">Transmembrane helix</keyword>
<feature type="domain" description="MIR" evidence="14">
    <location>
        <begin position="671"/>
        <end position="779"/>
    </location>
</feature>
<feature type="compositionally biased region" description="Low complexity" evidence="12">
    <location>
        <begin position="96"/>
        <end position="108"/>
    </location>
</feature>
<keyword evidence="7 13" id="KW-0472">Membrane</keyword>
<dbReference type="PANTHER" id="PTHR13715">
    <property type="entry name" value="RYANODINE RECEPTOR AND IP3 RECEPTOR"/>
    <property type="match status" value="1"/>
</dbReference>
<dbReference type="GO" id="GO:0012505">
    <property type="term" value="C:endomembrane system"/>
    <property type="evidence" value="ECO:0007669"/>
    <property type="project" value="UniProtKB-SubCell"/>
</dbReference>
<dbReference type="InterPro" id="IPR015925">
    <property type="entry name" value="Ryanodine_IP3_receptor"/>
</dbReference>
<dbReference type="OrthoDB" id="300855at2759"/>
<evidence type="ECO:0000256" key="10">
    <source>
        <dbReference type="ARBA" id="ARBA00023303"/>
    </source>
</evidence>
<comment type="subcellular location">
    <subcellularLocation>
        <location evidence="1">Endomembrane system</location>
        <topology evidence="1">Multi-pass membrane protein</topology>
    </subcellularLocation>
</comment>
<dbReference type="InterPro" id="IPR000699">
    <property type="entry name" value="RIH_dom"/>
</dbReference>
<evidence type="ECO:0000256" key="6">
    <source>
        <dbReference type="ARBA" id="ARBA00023065"/>
    </source>
</evidence>
<feature type="region of interest" description="Disordered" evidence="12">
    <location>
        <begin position="1"/>
        <end position="244"/>
    </location>
</feature>
<dbReference type="Pfam" id="PF08454">
    <property type="entry name" value="RIH_assoc"/>
    <property type="match status" value="1"/>
</dbReference>
<feature type="compositionally biased region" description="Polar residues" evidence="12">
    <location>
        <begin position="121"/>
        <end position="138"/>
    </location>
</feature>
<proteinExistence type="predicted"/>
<protein>
    <recommendedName>
        <fullName evidence="14">MIR domain-containing protein</fullName>
    </recommendedName>
</protein>